<dbReference type="AlphaFoldDB" id="A0A1X1TNM4"/>
<dbReference type="SMART" id="SM00342">
    <property type="entry name" value="HTH_ARAC"/>
    <property type="match status" value="1"/>
</dbReference>
<dbReference type="Gene3D" id="1.10.10.60">
    <property type="entry name" value="Homeodomain-like"/>
    <property type="match status" value="1"/>
</dbReference>
<reference evidence="4 5" key="1">
    <citation type="journal article" date="2019" name="Emerg. Microbes Infect.">
        <title>Comprehensive subspecies identification of 175 nontuberculous mycobacteria species based on 7547 genomic profiles.</title>
        <authorList>
            <person name="Matsumoto Y."/>
            <person name="Kinjo T."/>
            <person name="Motooka D."/>
            <person name="Nabeya D."/>
            <person name="Jung N."/>
            <person name="Uechi K."/>
            <person name="Horii T."/>
            <person name="Iida T."/>
            <person name="Fujita J."/>
            <person name="Nakamura S."/>
        </authorList>
    </citation>
    <scope>NUCLEOTIDE SEQUENCE [LARGE SCALE GENOMIC DNA]</scope>
    <source>
        <strain evidence="4 5">JCM 14738</strain>
    </source>
</reference>
<dbReference type="Pfam" id="PF14525">
    <property type="entry name" value="AraC_binding_2"/>
    <property type="match status" value="1"/>
</dbReference>
<evidence type="ECO:0000256" key="2">
    <source>
        <dbReference type="ARBA" id="ARBA00023125"/>
    </source>
</evidence>
<dbReference type="GO" id="GO:0003700">
    <property type="term" value="F:DNA-binding transcription factor activity"/>
    <property type="evidence" value="ECO:0007669"/>
    <property type="project" value="InterPro"/>
</dbReference>
<evidence type="ECO:0000256" key="3">
    <source>
        <dbReference type="ARBA" id="ARBA00023163"/>
    </source>
</evidence>
<dbReference type="PROSITE" id="PS01124">
    <property type="entry name" value="HTH_ARAC_FAMILY_2"/>
    <property type="match status" value="1"/>
</dbReference>
<dbReference type="PANTHER" id="PTHR46796">
    <property type="entry name" value="HTH-TYPE TRANSCRIPTIONAL ACTIVATOR RHAS-RELATED"/>
    <property type="match status" value="1"/>
</dbReference>
<evidence type="ECO:0000256" key="1">
    <source>
        <dbReference type="ARBA" id="ARBA00023015"/>
    </source>
</evidence>
<dbReference type="GO" id="GO:0043565">
    <property type="term" value="F:sequence-specific DNA binding"/>
    <property type="evidence" value="ECO:0007669"/>
    <property type="project" value="InterPro"/>
</dbReference>
<sequence>MIDRQTAGISDTGGWTTTKSLHDFAVLCCEEPHLELRGKPGTFSLTQRTGRLGPIAFSEFVTDADVFMDSGEHCSGYRINVVQSGRLESIHRGLSLCTGADTVAVYQPEGYGAARWVAGSRMLGVKIDRGAVEDALGNALGRSLKSQVDFAPITPIDAAPTRSWVNMLKLLAQQFSRPDSLFHQPLVAGPYVDSLVRGFLLAIGHPHREAVATGAGQAPPRTIRVAIDIIEEEAHLPTNVSSLAARSHVSVRSLQEGFRNYLGMSPMAYLREVRLRRAHQTLRESDPSEITVASVAYNWGFTNLGRFASAHANRYGETPSVTLHRRALPR</sequence>
<gene>
    <name evidence="4" type="primary">eutR_2</name>
    <name evidence="4" type="ORF">MCNS_08980</name>
</gene>
<dbReference type="SUPFAM" id="SSF46689">
    <property type="entry name" value="Homeodomain-like"/>
    <property type="match status" value="1"/>
</dbReference>
<evidence type="ECO:0000313" key="4">
    <source>
        <dbReference type="EMBL" id="BBZ37835.1"/>
    </source>
</evidence>
<dbReference type="Pfam" id="PF12833">
    <property type="entry name" value="HTH_18"/>
    <property type="match status" value="1"/>
</dbReference>
<dbReference type="InterPro" id="IPR018060">
    <property type="entry name" value="HTH_AraC"/>
</dbReference>
<dbReference type="OrthoDB" id="5464689at2"/>
<keyword evidence="1" id="KW-0805">Transcription regulation</keyword>
<dbReference type="EMBL" id="AP022613">
    <property type="protein sequence ID" value="BBZ37835.1"/>
    <property type="molecule type" value="Genomic_DNA"/>
</dbReference>
<accession>A0A1X1TNM4</accession>
<dbReference type="InterPro" id="IPR009057">
    <property type="entry name" value="Homeodomain-like_sf"/>
</dbReference>
<dbReference type="InterPro" id="IPR035418">
    <property type="entry name" value="AraC-bd_2"/>
</dbReference>
<keyword evidence="2" id="KW-0238">DNA-binding</keyword>
<keyword evidence="5" id="KW-1185">Reference proteome</keyword>
<dbReference type="STRING" id="44010.AWC00_04515"/>
<dbReference type="Proteomes" id="UP000467385">
    <property type="component" value="Chromosome"/>
</dbReference>
<dbReference type="InterPro" id="IPR050204">
    <property type="entry name" value="AraC_XylS_family_regulators"/>
</dbReference>
<proteinExistence type="predicted"/>
<dbReference type="PANTHER" id="PTHR46796:SF12">
    <property type="entry name" value="HTH-TYPE DNA-BINDING TRANSCRIPTIONAL ACTIVATOR EUTR"/>
    <property type="match status" value="1"/>
</dbReference>
<protein>
    <submittedName>
        <fullName evidence="4">AraC family transcriptional regulator</fullName>
    </submittedName>
</protein>
<evidence type="ECO:0000313" key="5">
    <source>
        <dbReference type="Proteomes" id="UP000467385"/>
    </source>
</evidence>
<keyword evidence="3" id="KW-0804">Transcription</keyword>
<dbReference type="RefSeq" id="WP_085231461.1">
    <property type="nucleotide sequence ID" value="NZ_AP022613.1"/>
</dbReference>
<organism evidence="4 5">
    <name type="scientific">Mycobacterium conspicuum</name>
    <dbReference type="NCBI Taxonomy" id="44010"/>
    <lineage>
        <taxon>Bacteria</taxon>
        <taxon>Bacillati</taxon>
        <taxon>Actinomycetota</taxon>
        <taxon>Actinomycetes</taxon>
        <taxon>Mycobacteriales</taxon>
        <taxon>Mycobacteriaceae</taxon>
        <taxon>Mycobacterium</taxon>
    </lineage>
</organism>
<name>A0A1X1TNM4_9MYCO</name>